<dbReference type="AlphaFoldDB" id="A0A1Q2SLT8"/>
<dbReference type="Pfam" id="PF00383">
    <property type="entry name" value="dCMP_cyt_deam_1"/>
    <property type="match status" value="1"/>
</dbReference>
<dbReference type="PANTHER" id="PTHR38011:SF7">
    <property type="entry name" value="2,5-DIAMINO-6-RIBOSYLAMINO-4(3H)-PYRIMIDINONE 5'-PHOSPHATE REDUCTASE"/>
    <property type="match status" value="1"/>
</dbReference>
<evidence type="ECO:0000256" key="6">
    <source>
        <dbReference type="ARBA" id="ARBA00022619"/>
    </source>
</evidence>
<feature type="active site" description="Proton donor" evidence="14">
    <location>
        <position position="52"/>
    </location>
</feature>
<dbReference type="KEGG" id="ntt:TAO_0736"/>
<dbReference type="Gene3D" id="3.40.140.10">
    <property type="entry name" value="Cytidine Deaminase, domain 2"/>
    <property type="match status" value="1"/>
</dbReference>
<name>A0A1Q2SLT8_9GAMM</name>
<gene>
    <name evidence="18" type="ORF">TAO_0736</name>
</gene>
<feature type="binding site" evidence="16">
    <location>
        <position position="50"/>
    </location>
    <ligand>
        <name>Zn(2+)</name>
        <dbReference type="ChEBI" id="CHEBI:29105"/>
        <note>catalytic</note>
    </ligand>
</feature>
<feature type="binding site" evidence="15">
    <location>
        <position position="200"/>
    </location>
    <ligand>
        <name>NADP(+)</name>
        <dbReference type="ChEBI" id="CHEBI:58349"/>
    </ligand>
</feature>
<dbReference type="Pfam" id="PF01872">
    <property type="entry name" value="RibD_C"/>
    <property type="match status" value="1"/>
</dbReference>
<feature type="binding site" evidence="16">
    <location>
        <position position="75"/>
    </location>
    <ligand>
        <name>Zn(2+)</name>
        <dbReference type="ChEBI" id="CHEBI:29105"/>
        <note>catalytic</note>
    </ligand>
</feature>
<dbReference type="EC" id="1.1.1.193" evidence="13"/>
<dbReference type="CDD" id="cd01284">
    <property type="entry name" value="Riboflavin_deaminase-reductase"/>
    <property type="match status" value="1"/>
</dbReference>
<keyword evidence="9 13" id="KW-0862">Zinc</keyword>
<accession>A0A1Q2SLT8</accession>
<dbReference type="EC" id="3.5.4.26" evidence="13"/>
<feature type="binding site" evidence="15">
    <location>
        <position position="154"/>
    </location>
    <ligand>
        <name>NADP(+)</name>
        <dbReference type="ChEBI" id="CHEBI:58349"/>
    </ligand>
</feature>
<dbReference type="EMBL" id="AP014836">
    <property type="protein sequence ID" value="BAW80106.1"/>
    <property type="molecule type" value="Genomic_DNA"/>
</dbReference>
<dbReference type="Proteomes" id="UP000243679">
    <property type="component" value="Chromosome"/>
</dbReference>
<feature type="binding site" evidence="15">
    <location>
        <position position="204"/>
    </location>
    <ligand>
        <name>substrate</name>
    </ligand>
</feature>
<evidence type="ECO:0000256" key="1">
    <source>
        <dbReference type="ARBA" id="ARBA00002151"/>
    </source>
</evidence>
<keyword evidence="12" id="KW-0511">Multifunctional enzyme</keyword>
<dbReference type="RefSeq" id="WP_408607619.1">
    <property type="nucleotide sequence ID" value="NZ_AP014836.1"/>
</dbReference>
<dbReference type="SUPFAM" id="SSF53927">
    <property type="entry name" value="Cytidine deaminase-like"/>
    <property type="match status" value="1"/>
</dbReference>
<feature type="binding site" evidence="16">
    <location>
        <position position="84"/>
    </location>
    <ligand>
        <name>Zn(2+)</name>
        <dbReference type="ChEBI" id="CHEBI:29105"/>
        <note>catalytic</note>
    </ligand>
</feature>
<evidence type="ECO:0000256" key="13">
    <source>
        <dbReference type="PIRNR" id="PIRNR006769"/>
    </source>
</evidence>
<evidence type="ECO:0000256" key="10">
    <source>
        <dbReference type="ARBA" id="ARBA00022857"/>
    </source>
</evidence>
<dbReference type="GO" id="GO:0009231">
    <property type="term" value="P:riboflavin biosynthetic process"/>
    <property type="evidence" value="ECO:0007669"/>
    <property type="project" value="UniProtKB-UniPathway"/>
</dbReference>
<comment type="catalytic activity">
    <reaction evidence="13">
        <text>2,5-diamino-6-hydroxy-4-(5-phosphoribosylamino)-pyrimidine + H2O + H(+) = 5-amino-6-(5-phospho-D-ribosylamino)uracil + NH4(+)</text>
        <dbReference type="Rhea" id="RHEA:21868"/>
        <dbReference type="ChEBI" id="CHEBI:15377"/>
        <dbReference type="ChEBI" id="CHEBI:15378"/>
        <dbReference type="ChEBI" id="CHEBI:28938"/>
        <dbReference type="ChEBI" id="CHEBI:58453"/>
        <dbReference type="ChEBI" id="CHEBI:58614"/>
        <dbReference type="EC" id="3.5.4.26"/>
    </reaction>
</comment>
<evidence type="ECO:0000313" key="19">
    <source>
        <dbReference type="Proteomes" id="UP000243679"/>
    </source>
</evidence>
<feature type="binding site" evidence="15">
    <location>
        <begin position="301"/>
        <end position="307"/>
    </location>
    <ligand>
        <name>NADP(+)</name>
        <dbReference type="ChEBI" id="CHEBI:58349"/>
    </ligand>
</feature>
<evidence type="ECO:0000259" key="17">
    <source>
        <dbReference type="PROSITE" id="PS51747"/>
    </source>
</evidence>
<dbReference type="InterPro" id="IPR002125">
    <property type="entry name" value="CMP_dCMP_dom"/>
</dbReference>
<evidence type="ECO:0000256" key="2">
    <source>
        <dbReference type="ARBA" id="ARBA00004882"/>
    </source>
</evidence>
<comment type="pathway">
    <text evidence="3 13">Cofactor biosynthesis; riboflavin biosynthesis; 5-amino-6-(D-ribitylamino)uracil from GTP: step 3/4.</text>
</comment>
<comment type="similarity">
    <text evidence="4 13">In the N-terminal section; belongs to the cytidine and deoxycytidylate deaminase family.</text>
</comment>
<dbReference type="InterPro" id="IPR004794">
    <property type="entry name" value="Eubact_RibD"/>
</dbReference>
<dbReference type="FunFam" id="3.40.140.10:FF:000025">
    <property type="entry name" value="Riboflavin biosynthesis protein RibD"/>
    <property type="match status" value="1"/>
</dbReference>
<dbReference type="PROSITE" id="PS51747">
    <property type="entry name" value="CYT_DCMP_DEAMINASES_2"/>
    <property type="match status" value="1"/>
</dbReference>
<evidence type="ECO:0000256" key="11">
    <source>
        <dbReference type="ARBA" id="ARBA00023002"/>
    </source>
</evidence>
<feature type="binding site" evidence="15">
    <location>
        <position position="184"/>
    </location>
    <ligand>
        <name>substrate</name>
    </ligand>
</feature>
<dbReference type="InterPro" id="IPR024072">
    <property type="entry name" value="DHFR-like_dom_sf"/>
</dbReference>
<keyword evidence="19" id="KW-1185">Reference proteome</keyword>
<organism evidence="18 19">
    <name type="scientific">Candidatus Nitrosoglobus terrae</name>
    <dbReference type="NCBI Taxonomy" id="1630141"/>
    <lineage>
        <taxon>Bacteria</taxon>
        <taxon>Pseudomonadati</taxon>
        <taxon>Pseudomonadota</taxon>
        <taxon>Gammaproteobacteria</taxon>
        <taxon>Chromatiales</taxon>
        <taxon>Chromatiaceae</taxon>
        <taxon>Candidatus Nitrosoglobus</taxon>
    </lineage>
</organism>
<dbReference type="GO" id="GO:0008703">
    <property type="term" value="F:5-amino-6-(5-phosphoribosylamino)uracil reductase activity"/>
    <property type="evidence" value="ECO:0007669"/>
    <property type="project" value="UniProtKB-EC"/>
</dbReference>
<dbReference type="InterPro" id="IPR002734">
    <property type="entry name" value="RibDG_C"/>
</dbReference>
<dbReference type="SUPFAM" id="SSF53597">
    <property type="entry name" value="Dihydrofolate reductase-like"/>
    <property type="match status" value="1"/>
</dbReference>
<evidence type="ECO:0000313" key="18">
    <source>
        <dbReference type="EMBL" id="BAW80106.1"/>
    </source>
</evidence>
<evidence type="ECO:0000256" key="5">
    <source>
        <dbReference type="ARBA" id="ARBA00007417"/>
    </source>
</evidence>
<evidence type="ECO:0000256" key="4">
    <source>
        <dbReference type="ARBA" id="ARBA00005259"/>
    </source>
</evidence>
<dbReference type="NCBIfam" id="TIGR00326">
    <property type="entry name" value="eubact_ribD"/>
    <property type="match status" value="1"/>
</dbReference>
<feature type="binding site" evidence="15">
    <location>
        <position position="299"/>
    </location>
    <ligand>
        <name>substrate</name>
    </ligand>
</feature>
<keyword evidence="11 13" id="KW-0560">Oxidoreductase</keyword>
<evidence type="ECO:0000256" key="3">
    <source>
        <dbReference type="ARBA" id="ARBA00004910"/>
    </source>
</evidence>
<evidence type="ECO:0000256" key="16">
    <source>
        <dbReference type="PIRSR" id="PIRSR006769-3"/>
    </source>
</evidence>
<feature type="binding site" evidence="15">
    <location>
        <position position="170"/>
    </location>
    <ligand>
        <name>NADP(+)</name>
        <dbReference type="ChEBI" id="CHEBI:58349"/>
    </ligand>
</feature>
<evidence type="ECO:0000256" key="14">
    <source>
        <dbReference type="PIRSR" id="PIRSR006769-1"/>
    </source>
</evidence>
<dbReference type="InterPro" id="IPR011549">
    <property type="entry name" value="RibD_C"/>
</dbReference>
<proteinExistence type="inferred from homology"/>
<dbReference type="NCBIfam" id="TIGR00227">
    <property type="entry name" value="ribD_Cterm"/>
    <property type="match status" value="1"/>
</dbReference>
<evidence type="ECO:0000256" key="15">
    <source>
        <dbReference type="PIRSR" id="PIRSR006769-2"/>
    </source>
</evidence>
<dbReference type="PANTHER" id="PTHR38011">
    <property type="entry name" value="DIHYDROFOLATE REDUCTASE FAMILY PROTEIN (AFU_ORTHOLOGUE AFUA_8G06820)"/>
    <property type="match status" value="1"/>
</dbReference>
<dbReference type="PIRSF" id="PIRSF006769">
    <property type="entry name" value="RibD"/>
    <property type="match status" value="1"/>
</dbReference>
<keyword evidence="10 13" id="KW-0521">NADP</keyword>
<dbReference type="PROSITE" id="PS00903">
    <property type="entry name" value="CYT_DCMP_DEAMINASES_1"/>
    <property type="match status" value="1"/>
</dbReference>
<comment type="catalytic activity">
    <reaction evidence="13">
        <text>5-amino-6-(5-phospho-D-ribitylamino)uracil + NADP(+) = 5-amino-6-(5-phospho-D-ribosylamino)uracil + NADPH + H(+)</text>
        <dbReference type="Rhea" id="RHEA:17845"/>
        <dbReference type="ChEBI" id="CHEBI:15378"/>
        <dbReference type="ChEBI" id="CHEBI:57783"/>
        <dbReference type="ChEBI" id="CHEBI:58349"/>
        <dbReference type="ChEBI" id="CHEBI:58421"/>
        <dbReference type="ChEBI" id="CHEBI:58453"/>
        <dbReference type="EC" id="1.1.1.193"/>
    </reaction>
</comment>
<reference evidence="18 19" key="1">
    <citation type="journal article" date="2017" name="ISME J.">
        <title>An acid-tolerant ammonia-oxidizing ?-proteobacterium from soil.</title>
        <authorList>
            <person name="Hayatsu M."/>
            <person name="Tago K."/>
            <person name="Uchiyama I."/>
            <person name="Toyoda A."/>
            <person name="Wang Y."/>
            <person name="Shimomura Y."/>
            <person name="Okubo T."/>
            <person name="Kurisu F."/>
            <person name="Hirono Y."/>
            <person name="Nonaka K."/>
            <person name="Akiyama H."/>
            <person name="Itoh T."/>
            <person name="Takami H."/>
        </authorList>
    </citation>
    <scope>NUCLEOTIDE SEQUENCE [LARGE SCALE GENOMIC DNA]</scope>
    <source>
        <strain evidence="18 19">TAO100</strain>
    </source>
</reference>
<protein>
    <recommendedName>
        <fullName evidence="13">Riboflavin biosynthesis protein RibD</fullName>
    </recommendedName>
    <domain>
        <recommendedName>
            <fullName evidence="13">Diaminohydroxyphosphoribosylaminopyrimidine deaminase</fullName>
            <shortName evidence="13">DRAP deaminase</shortName>
            <ecNumber evidence="13">3.5.4.26</ecNumber>
        </recommendedName>
        <alternativeName>
            <fullName evidence="13">Riboflavin-specific deaminase</fullName>
        </alternativeName>
    </domain>
    <domain>
        <recommendedName>
            <fullName evidence="13">5-amino-6-(5-phosphoribosylamino)uracil reductase</fullName>
            <ecNumber evidence="13">1.1.1.193</ecNumber>
        </recommendedName>
        <alternativeName>
            <fullName evidence="13">HTP reductase</fullName>
        </alternativeName>
    </domain>
</protein>
<dbReference type="GO" id="GO:0008835">
    <property type="term" value="F:diaminohydroxyphosphoribosylaminopyrimidine deaminase activity"/>
    <property type="evidence" value="ECO:0007669"/>
    <property type="project" value="UniProtKB-EC"/>
</dbReference>
<keyword evidence="7 13" id="KW-0479">Metal-binding</keyword>
<comment type="function">
    <text evidence="1 13">Converts 2,5-diamino-6-(ribosylamino)-4(3h)-pyrimidinone 5'-phosphate into 5-amino-6-(ribosylamino)-2,4(1h,3h)-pyrimidinedione 5'-phosphate.</text>
</comment>
<evidence type="ECO:0000256" key="12">
    <source>
        <dbReference type="ARBA" id="ARBA00023268"/>
    </source>
</evidence>
<dbReference type="InterPro" id="IPR016193">
    <property type="entry name" value="Cytidine_deaminase-like"/>
</dbReference>
<sequence length="367" mass="39803">MNDSVYMARALKLARQGLYTTDPNPRVGCVLVRSGQCVGEGWHQQTGNAHAEINALHQAGAQAQGATCYVTLEPCCHQGRTPPCTEALLKAGVKRVVAAMEDPNPKVAGQGLAQLKAAGIQVECGLLQEEAQALNRGFIQRLLQGRPWVRCKLAMSLDGATALASGESQWITSPPARRDVQRWRAQSSAILTGIGTVLRDNPALNVRYEELPNELLSAPDRQPLRIILDRKLAIPESARLFSLPGKILIVCADSSLVKAERLRRMGVEVIAIPATQQGLDLKALMGVLAHREINELQIECGARLAGSFLQAGLIDELLLYIAPKIMGDAALGLFRLPGIQTMDNCIEVEIKEIRAVGRDLRLLAKVK</sequence>
<feature type="binding site" evidence="15">
    <location>
        <position position="196"/>
    </location>
    <ligand>
        <name>NADP(+)</name>
        <dbReference type="ChEBI" id="CHEBI:58349"/>
    </ligand>
</feature>
<evidence type="ECO:0000256" key="7">
    <source>
        <dbReference type="ARBA" id="ARBA00022723"/>
    </source>
</evidence>
<feature type="domain" description="CMP/dCMP-type deaminase" evidence="17">
    <location>
        <begin position="1"/>
        <end position="123"/>
    </location>
</feature>
<evidence type="ECO:0000256" key="8">
    <source>
        <dbReference type="ARBA" id="ARBA00022801"/>
    </source>
</evidence>
<feature type="binding site" evidence="15">
    <location>
        <position position="168"/>
    </location>
    <ligand>
        <name>substrate</name>
    </ligand>
</feature>
<dbReference type="InterPro" id="IPR016192">
    <property type="entry name" value="APOBEC/CMP_deaminase_Zn-bd"/>
</dbReference>
<dbReference type="GO" id="GO:0008270">
    <property type="term" value="F:zinc ion binding"/>
    <property type="evidence" value="ECO:0007669"/>
    <property type="project" value="InterPro"/>
</dbReference>
<keyword evidence="6 13" id="KW-0686">Riboflavin biosynthesis</keyword>
<dbReference type="Gene3D" id="3.40.430.10">
    <property type="entry name" value="Dihydrofolate Reductase, subunit A"/>
    <property type="match status" value="1"/>
</dbReference>
<dbReference type="GO" id="GO:0050661">
    <property type="term" value="F:NADP binding"/>
    <property type="evidence" value="ECO:0007669"/>
    <property type="project" value="InterPro"/>
</dbReference>
<evidence type="ECO:0000256" key="9">
    <source>
        <dbReference type="ARBA" id="ARBA00022833"/>
    </source>
</evidence>
<comment type="cofactor">
    <cofactor evidence="13 16">
        <name>Zn(2+)</name>
        <dbReference type="ChEBI" id="CHEBI:29105"/>
    </cofactor>
    <text evidence="13 16">Binds 1 zinc ion.</text>
</comment>
<keyword evidence="8 13" id="KW-0378">Hydrolase</keyword>
<dbReference type="InterPro" id="IPR050765">
    <property type="entry name" value="Riboflavin_Biosynth_HTPR"/>
</dbReference>
<comment type="similarity">
    <text evidence="5 13">In the C-terminal section; belongs to the HTP reductase family.</text>
</comment>
<feature type="binding site" evidence="15">
    <location>
        <position position="207"/>
    </location>
    <ligand>
        <name>substrate</name>
    </ligand>
</feature>
<dbReference type="UniPathway" id="UPA00275">
    <property type="reaction ID" value="UER00401"/>
</dbReference>
<comment type="pathway">
    <text evidence="2 13">Cofactor biosynthesis; riboflavin biosynthesis; 5-amino-6-(D-ribitylamino)uracil from GTP: step 2/4.</text>
</comment>